<evidence type="ECO:0000313" key="1">
    <source>
        <dbReference type="Proteomes" id="UP000095286"/>
    </source>
</evidence>
<proteinExistence type="predicted"/>
<name>A0AC35TFL4_9BILA</name>
<dbReference type="Proteomes" id="UP000095286">
    <property type="component" value="Unplaced"/>
</dbReference>
<sequence>MQTQYSAEESLTRESMLQVSLGMPGGNLTSNSTSGVIQDGLMGGGIDTKESPKQNSSQFVSNSPNSVTSADLMKFINEDIASRKERSRLLSHIENESSGLLGSIVKGNKPLVGTSNFWNTLLKENVIRSSDTRKGKYVENKSMGTQSFLQSKYVDDAKVNHSLPLPSRKSVTNPHLNGTETFLKSGKRVTMLNSNVTELILPSGKRVTKTTPTLTHSVLSSGKVATMPRKDISKMNWNLSDQDENDANPFERNLREHFAKRRKINEECSKITYFD</sequence>
<protein>
    <submittedName>
        <fullName evidence="2">RabBD domain-containing protein</fullName>
    </submittedName>
</protein>
<organism evidence="1 2">
    <name type="scientific">Rhabditophanes sp. KR3021</name>
    <dbReference type="NCBI Taxonomy" id="114890"/>
    <lineage>
        <taxon>Eukaryota</taxon>
        <taxon>Metazoa</taxon>
        <taxon>Ecdysozoa</taxon>
        <taxon>Nematoda</taxon>
        <taxon>Chromadorea</taxon>
        <taxon>Rhabditida</taxon>
        <taxon>Tylenchina</taxon>
        <taxon>Panagrolaimomorpha</taxon>
        <taxon>Strongyloidoidea</taxon>
        <taxon>Alloionematidae</taxon>
        <taxon>Rhabditophanes</taxon>
    </lineage>
</organism>
<evidence type="ECO:0000313" key="2">
    <source>
        <dbReference type="WBParaSite" id="RSKR_0000003100.1"/>
    </source>
</evidence>
<dbReference type="WBParaSite" id="RSKR_0000003100.1">
    <property type="protein sequence ID" value="RSKR_0000003100.1"/>
    <property type="gene ID" value="RSKR_0000003100"/>
</dbReference>
<reference evidence="2" key="1">
    <citation type="submission" date="2016-11" db="UniProtKB">
        <authorList>
            <consortium name="WormBaseParasite"/>
        </authorList>
    </citation>
    <scope>IDENTIFICATION</scope>
    <source>
        <strain evidence="2">KR3021</strain>
    </source>
</reference>
<accession>A0AC35TFL4</accession>